<dbReference type="OrthoDB" id="9811121at2"/>
<comment type="similarity">
    <text evidence="1">Belongs to the carbon-nitrogen hydrolase superfamily. NIT1/NIT2 family.</text>
</comment>
<evidence type="ECO:0000313" key="5">
    <source>
        <dbReference type="Proteomes" id="UP000198281"/>
    </source>
</evidence>
<dbReference type="SUPFAM" id="SSF56317">
    <property type="entry name" value="Carbon-nitrogen hydrolase"/>
    <property type="match status" value="1"/>
</dbReference>
<sequence length="275" mass="29353">MRAALFQSCTGIDPQANAAALVAAIEQARAGGADMIFTPEMSGLLDRDRARAADHLADEAHDPVLASVREAAVKAGIWVHLGSLALAGERRDGRLVNRAFLIDAAGAIRARYDKMHLFDVDLPTGESWRESAAYAPGNQAVVVDTPWGRMGLAICYDLRFPDLFRTLSDAGATILSVPAAFTVPTGRAHWHVLLRARAIEAGAFVIAAAQAGAHEDGRATYGHSLAIDPWGDVLLDMQGENGVGFADLDLKRLADVRARIPVLSHRRPIPAVTIA</sequence>
<dbReference type="Pfam" id="PF00795">
    <property type="entry name" value="CN_hydrolase"/>
    <property type="match status" value="1"/>
</dbReference>
<keyword evidence="5" id="KW-1185">Reference proteome</keyword>
<dbReference type="PANTHER" id="PTHR23088">
    <property type="entry name" value="NITRILASE-RELATED"/>
    <property type="match status" value="1"/>
</dbReference>
<dbReference type="Gene3D" id="3.60.110.10">
    <property type="entry name" value="Carbon-nitrogen hydrolase"/>
    <property type="match status" value="1"/>
</dbReference>
<accession>A0A239D306</accession>
<dbReference type="InterPro" id="IPR001110">
    <property type="entry name" value="UPF0012_CS"/>
</dbReference>
<dbReference type="EMBL" id="FZOS01000003">
    <property type="protein sequence ID" value="SNS26730.1"/>
    <property type="molecule type" value="Genomic_DNA"/>
</dbReference>
<dbReference type="Proteomes" id="UP000198281">
    <property type="component" value="Unassembled WGS sequence"/>
</dbReference>
<feature type="domain" description="CN hydrolase" evidence="3">
    <location>
        <begin position="1"/>
        <end position="250"/>
    </location>
</feature>
<proteinExistence type="inferred from homology"/>
<reference evidence="5" key="1">
    <citation type="submission" date="2017-06" db="EMBL/GenBank/DDBJ databases">
        <authorList>
            <person name="Varghese N."/>
            <person name="Submissions S."/>
        </authorList>
    </citation>
    <scope>NUCLEOTIDE SEQUENCE [LARGE SCALE GENOMIC DNA]</scope>
    <source>
        <strain evidence="5">LNB2</strain>
    </source>
</reference>
<evidence type="ECO:0000256" key="2">
    <source>
        <dbReference type="ARBA" id="ARBA00022801"/>
    </source>
</evidence>
<dbReference type="RefSeq" id="WP_089218466.1">
    <property type="nucleotide sequence ID" value="NZ_FZOS01000003.1"/>
</dbReference>
<protein>
    <submittedName>
        <fullName evidence="4">Predicted amidohydrolase</fullName>
    </submittedName>
</protein>
<evidence type="ECO:0000256" key="1">
    <source>
        <dbReference type="ARBA" id="ARBA00010613"/>
    </source>
</evidence>
<dbReference type="PROSITE" id="PS01227">
    <property type="entry name" value="UPF0012"/>
    <property type="match status" value="1"/>
</dbReference>
<evidence type="ECO:0000259" key="3">
    <source>
        <dbReference type="PROSITE" id="PS50263"/>
    </source>
</evidence>
<dbReference type="PROSITE" id="PS50263">
    <property type="entry name" value="CN_HYDROLASE"/>
    <property type="match status" value="1"/>
</dbReference>
<dbReference type="InterPro" id="IPR045254">
    <property type="entry name" value="Nit1/2_C-N_Hydrolase"/>
</dbReference>
<dbReference type="GO" id="GO:0016811">
    <property type="term" value="F:hydrolase activity, acting on carbon-nitrogen (but not peptide) bonds, in linear amides"/>
    <property type="evidence" value="ECO:0007669"/>
    <property type="project" value="InterPro"/>
</dbReference>
<dbReference type="PANTHER" id="PTHR23088:SF27">
    <property type="entry name" value="DEAMINATED GLUTATHIONE AMIDASE"/>
    <property type="match status" value="1"/>
</dbReference>
<organism evidence="4 5">
    <name type="scientific">Edaphosphingomonas laterariae</name>
    <dbReference type="NCBI Taxonomy" id="861865"/>
    <lineage>
        <taxon>Bacteria</taxon>
        <taxon>Pseudomonadati</taxon>
        <taxon>Pseudomonadota</taxon>
        <taxon>Alphaproteobacteria</taxon>
        <taxon>Sphingomonadales</taxon>
        <taxon>Rhizorhabdaceae</taxon>
        <taxon>Edaphosphingomonas</taxon>
    </lineage>
</organism>
<dbReference type="InterPro" id="IPR003010">
    <property type="entry name" value="C-N_Hydrolase"/>
</dbReference>
<gene>
    <name evidence="4" type="ORF">SAMN06295912_103187</name>
</gene>
<dbReference type="CDD" id="cd07572">
    <property type="entry name" value="nit"/>
    <property type="match status" value="1"/>
</dbReference>
<name>A0A239D306_9SPHN</name>
<dbReference type="InterPro" id="IPR036526">
    <property type="entry name" value="C-N_Hydrolase_sf"/>
</dbReference>
<dbReference type="AlphaFoldDB" id="A0A239D306"/>
<keyword evidence="2 4" id="KW-0378">Hydrolase</keyword>
<evidence type="ECO:0000313" key="4">
    <source>
        <dbReference type="EMBL" id="SNS26730.1"/>
    </source>
</evidence>